<feature type="transmembrane region" description="Helical" evidence="2">
    <location>
        <begin position="128"/>
        <end position="152"/>
    </location>
</feature>
<feature type="compositionally biased region" description="Polar residues" evidence="1">
    <location>
        <begin position="182"/>
        <end position="192"/>
    </location>
</feature>
<keyword evidence="2" id="KW-0472">Membrane</keyword>
<keyword evidence="2" id="KW-0812">Transmembrane</keyword>
<proteinExistence type="predicted"/>
<protein>
    <recommendedName>
        <fullName evidence="3">Ig-like domain-containing protein</fullName>
    </recommendedName>
</protein>
<reference evidence="4 5" key="1">
    <citation type="submission" date="2024-02" db="EMBL/GenBank/DDBJ databases">
        <title>Chromosome-scale genome assembly of the rough periwinkle Littorina saxatilis.</title>
        <authorList>
            <person name="De Jode A."/>
            <person name="Faria R."/>
            <person name="Formenti G."/>
            <person name="Sims Y."/>
            <person name="Smith T.P."/>
            <person name="Tracey A."/>
            <person name="Wood J.M.D."/>
            <person name="Zagrodzka Z.B."/>
            <person name="Johannesson K."/>
            <person name="Butlin R.K."/>
            <person name="Leder E.H."/>
        </authorList>
    </citation>
    <scope>NUCLEOTIDE SEQUENCE [LARGE SCALE GENOMIC DNA]</scope>
    <source>
        <strain evidence="4">Snail1</strain>
        <tissue evidence="4">Muscle</tissue>
    </source>
</reference>
<evidence type="ECO:0000256" key="1">
    <source>
        <dbReference type="SAM" id="MobiDB-lite"/>
    </source>
</evidence>
<dbReference type="Gene3D" id="2.60.40.10">
    <property type="entry name" value="Immunoglobulins"/>
    <property type="match status" value="1"/>
</dbReference>
<keyword evidence="2" id="KW-1133">Transmembrane helix</keyword>
<evidence type="ECO:0000256" key="2">
    <source>
        <dbReference type="SAM" id="Phobius"/>
    </source>
</evidence>
<keyword evidence="5" id="KW-1185">Reference proteome</keyword>
<dbReference type="SUPFAM" id="SSF48726">
    <property type="entry name" value="Immunoglobulin"/>
    <property type="match status" value="1"/>
</dbReference>
<name>A0AAN9BJ84_9CAEN</name>
<organism evidence="4 5">
    <name type="scientific">Littorina saxatilis</name>
    <dbReference type="NCBI Taxonomy" id="31220"/>
    <lineage>
        <taxon>Eukaryota</taxon>
        <taxon>Metazoa</taxon>
        <taxon>Spiralia</taxon>
        <taxon>Lophotrochozoa</taxon>
        <taxon>Mollusca</taxon>
        <taxon>Gastropoda</taxon>
        <taxon>Caenogastropoda</taxon>
        <taxon>Littorinimorpha</taxon>
        <taxon>Littorinoidea</taxon>
        <taxon>Littorinidae</taxon>
        <taxon>Littorina</taxon>
    </lineage>
</organism>
<feature type="region of interest" description="Disordered" evidence="1">
    <location>
        <begin position="164"/>
        <end position="268"/>
    </location>
</feature>
<feature type="domain" description="Ig-like" evidence="3">
    <location>
        <begin position="1"/>
        <end position="97"/>
    </location>
</feature>
<comment type="caution">
    <text evidence="4">The sequence shown here is derived from an EMBL/GenBank/DDBJ whole genome shotgun (WGS) entry which is preliminary data.</text>
</comment>
<dbReference type="InterPro" id="IPR036179">
    <property type="entry name" value="Ig-like_dom_sf"/>
</dbReference>
<dbReference type="Proteomes" id="UP001374579">
    <property type="component" value="Unassembled WGS sequence"/>
</dbReference>
<dbReference type="EMBL" id="JBAMIC010000007">
    <property type="protein sequence ID" value="KAK7106176.1"/>
    <property type="molecule type" value="Genomic_DNA"/>
</dbReference>
<dbReference type="InterPro" id="IPR013783">
    <property type="entry name" value="Ig-like_fold"/>
</dbReference>
<evidence type="ECO:0000259" key="3">
    <source>
        <dbReference type="PROSITE" id="PS50835"/>
    </source>
</evidence>
<gene>
    <name evidence="4" type="ORF">V1264_017463</name>
</gene>
<accession>A0AAN9BJ84</accession>
<sequence>MTCYFNSDVKGNKNSINVAMTWSSADGNKKERDVLQCSWMQNADKPDCLVTPGYTFNYDITDRLTVEIPSTTAAFAGTYSCHIVPPNGATTQSCELVVKEKPATFSNRNVESSPLGTPAEYTDSQQGILTAILVLLILLIILVISAALYYAWKKKWLPSSIPFRTTPNNNVEENAEHEPLMTATTDTGTQTERAGRQDVGTDCPTDIPLAVPPQEKPVSTHVLMSGESGLESQTASAEDKPTKKKHSGKFSFGSRKSKEKKSKEEEQK</sequence>
<dbReference type="PROSITE" id="PS50835">
    <property type="entry name" value="IG_LIKE"/>
    <property type="match status" value="1"/>
</dbReference>
<dbReference type="AlphaFoldDB" id="A0AAN9BJ84"/>
<evidence type="ECO:0000313" key="5">
    <source>
        <dbReference type="Proteomes" id="UP001374579"/>
    </source>
</evidence>
<evidence type="ECO:0000313" key="4">
    <source>
        <dbReference type="EMBL" id="KAK7106176.1"/>
    </source>
</evidence>
<dbReference type="InterPro" id="IPR007110">
    <property type="entry name" value="Ig-like_dom"/>
</dbReference>